<protein>
    <recommendedName>
        <fullName evidence="4">Archaeal flagellin-like protein</fullName>
    </recommendedName>
</protein>
<sequence length="281" mass="30936">MVMVLSIMIIVIGSIMIVGVPAIESAKSRAKMDVAMNSFLSLQNDIEEVVRGPIWVRDPKSTNVKLGPSRETEFELMGGTLSVLPNTTNITCIPSNCSENASNFTIIIPPSNITYTSDQEEIVYENGAVIRKYESGAPLMVSDPLISIYDTGDGKNITISIHVISINGTLSSTGGDGKAWVETRPKYYNQTIPNPISPNSNITNITIYSKYPEAWKKFFDKKLSEAGLNDINQPCTSSTQNRYYINRTDSKLEVQICGKESTGAKDIFLSVYESRLDIGVR</sequence>
<evidence type="ECO:0008006" key="4">
    <source>
        <dbReference type="Google" id="ProtNLM"/>
    </source>
</evidence>
<accession>A0A062V0H9</accession>
<evidence type="ECO:0000313" key="2">
    <source>
        <dbReference type="EMBL" id="KCZ72651.1"/>
    </source>
</evidence>
<keyword evidence="1" id="KW-0812">Transmembrane</keyword>
<dbReference type="InterPro" id="IPR055713">
    <property type="entry name" value="DUF7289"/>
</dbReference>
<feature type="transmembrane region" description="Helical" evidence="1">
    <location>
        <begin position="6"/>
        <end position="23"/>
    </location>
</feature>
<dbReference type="Pfam" id="PF23960">
    <property type="entry name" value="DUF7289"/>
    <property type="match status" value="1"/>
</dbReference>
<keyword evidence="1" id="KW-0472">Membrane</keyword>
<evidence type="ECO:0000313" key="3">
    <source>
        <dbReference type="Proteomes" id="UP000027153"/>
    </source>
</evidence>
<comment type="caution">
    <text evidence="2">The sequence shown here is derived from an EMBL/GenBank/DDBJ whole genome shotgun (WGS) entry which is preliminary data.</text>
</comment>
<reference evidence="2 3" key="1">
    <citation type="journal article" date="2013" name="Nature">
        <title>Anaerobic oxidation of methane coupled to nitrate reduction in a novel archaeal lineage.</title>
        <authorList>
            <person name="Haroon M.F."/>
            <person name="Hu S."/>
            <person name="Shi Y."/>
            <person name="Imelfort M."/>
            <person name="Keller J."/>
            <person name="Hugenholtz P."/>
            <person name="Yuan Z."/>
            <person name="Tyson G.W."/>
        </authorList>
    </citation>
    <scope>NUCLEOTIDE SEQUENCE [LARGE SCALE GENOMIC DNA]</scope>
    <source>
        <strain evidence="2 3">ANME-2d</strain>
    </source>
</reference>
<dbReference type="AlphaFoldDB" id="A0A062V0H9"/>
<evidence type="ECO:0000256" key="1">
    <source>
        <dbReference type="SAM" id="Phobius"/>
    </source>
</evidence>
<keyword evidence="1" id="KW-1133">Transmembrane helix</keyword>
<dbReference type="Proteomes" id="UP000027153">
    <property type="component" value="Unassembled WGS sequence"/>
</dbReference>
<proteinExistence type="predicted"/>
<name>A0A062V0H9_9EURY</name>
<keyword evidence="3" id="KW-1185">Reference proteome</keyword>
<dbReference type="EMBL" id="JMIY01000002">
    <property type="protein sequence ID" value="KCZ72651.1"/>
    <property type="molecule type" value="Genomic_DNA"/>
</dbReference>
<gene>
    <name evidence="2" type="ORF">ANME2D_01082</name>
</gene>
<organism evidence="2 3">
    <name type="scientific">Candidatus Methanoperedens nitratireducens</name>
    <dbReference type="NCBI Taxonomy" id="1392998"/>
    <lineage>
        <taxon>Archaea</taxon>
        <taxon>Methanobacteriati</taxon>
        <taxon>Methanobacteriota</taxon>
        <taxon>Stenosarchaea group</taxon>
        <taxon>Methanomicrobia</taxon>
        <taxon>Methanosarcinales</taxon>
        <taxon>ANME-2 cluster</taxon>
        <taxon>Candidatus Methanoperedentaceae</taxon>
        <taxon>Candidatus Methanoperedens</taxon>
    </lineage>
</organism>